<sequence length="854" mass="97359">MATNGVGTPVESPLRSLRPKDSSITPEHAELQGEGINRNTAERLEELSALAAEAIPSTPFGISHEQAFKSADVQSTGKQKNSARIPKRLFNATKDHVINHENPSRDINGNAAGPAPTTKASMSWAEASGQSPRHAAEYSPQLWPAGHDEPFVKEEDSLDGWQYSRRESREKQSHISPTLEGWDYLISIPQEQIEQLAMLHRPPHSTSGKVIRYEDGQNNLVAIVQFDNDVKYCVRMPSCGSRGVWNKHARSTLLNVVDTMRYVKATTNLLIPDVVAYDVGFENAIKAPFIITSFVEGRRLSDVWWDADGTEPGQDFVSVPRELEAKRQKILRSIANQVVELRSLKFKSYGEFRLVNGDVRRPTVVPIKMRPFSSILEDDILDRHARRFPYLMLDETYKVSTTSSISSLKSFTGSGTATSSYEYYNELLRTWYETTVRTFAKYDVFDRPDENPMVNKTRGIFALYSLLLKYLPYAPGTSESYQQNEEFVLAQTDFNPQNIFVDREGNVTGFIDWDYTDTKAPYLGWARQPVFLCEDWAVWKTGQNVSGALSWPSRTGPVTCELERYRKDYARYLIEACAHDSDDWRFVLKTPLFDAVVSSIGGIRYMETLLVRVLSTHVGHYDWISHFLDVGQRGFKPGVQSFYENLFKRVLDCDPLAVKAELGIMDVSKELRTLRLYVKEHCKTHETLYKAQKERVEMCKRQLELVKKQNTLLQKTLAQGLHDMQPNAARQDDPSAHSLDDSQASEPVEKLRQTPNHLSVDQTLPNPHQSTEQSSPTSNRIDDPHHAAWNRGRSENYFVMSGALQPTTLLDCLGSSCGSLHFERPRTPPHPSHTHYRRRWKRFIEELRSRFKKF</sequence>
<dbReference type="PANTHER" id="PTHR21310:SF51">
    <property type="entry name" value="AMINOGLYCOSIDE PHOSPHOTRANSFERASE DOMAIN-CONTAINING PROTEIN"/>
    <property type="match status" value="1"/>
</dbReference>
<dbReference type="FunCoup" id="A0A0D2ASR6">
    <property type="interactions" value="18"/>
</dbReference>
<dbReference type="VEuPathDB" id="FungiDB:PV09_06365"/>
<dbReference type="EMBL" id="KN847550">
    <property type="protein sequence ID" value="KIW02209.1"/>
    <property type="molecule type" value="Genomic_DNA"/>
</dbReference>
<feature type="compositionally biased region" description="Polar residues" evidence="1">
    <location>
        <begin position="753"/>
        <end position="779"/>
    </location>
</feature>
<dbReference type="HOGENOM" id="CLU_334391_0_0_1"/>
<dbReference type="InterPro" id="IPR011009">
    <property type="entry name" value="Kinase-like_dom_sf"/>
</dbReference>
<feature type="region of interest" description="Disordered" evidence="1">
    <location>
        <begin position="99"/>
        <end position="118"/>
    </location>
</feature>
<feature type="region of interest" description="Disordered" evidence="1">
    <location>
        <begin position="726"/>
        <end position="788"/>
    </location>
</feature>
<gene>
    <name evidence="2" type="ORF">PV09_06365</name>
</gene>
<dbReference type="Proteomes" id="UP000053259">
    <property type="component" value="Unassembled WGS sequence"/>
</dbReference>
<name>A0A0D2ASR6_9PEZI</name>
<dbReference type="InParanoid" id="A0A0D2ASR6"/>
<keyword evidence="3" id="KW-1185">Reference proteome</keyword>
<evidence type="ECO:0000256" key="1">
    <source>
        <dbReference type="SAM" id="MobiDB-lite"/>
    </source>
</evidence>
<proteinExistence type="predicted"/>
<protein>
    <recommendedName>
        <fullName evidence="4">Aminoglycoside phosphotransferase domain-containing protein</fullName>
    </recommendedName>
</protein>
<accession>A0A0D2ASR6</accession>
<dbReference type="SUPFAM" id="SSF56112">
    <property type="entry name" value="Protein kinase-like (PK-like)"/>
    <property type="match status" value="1"/>
</dbReference>
<feature type="region of interest" description="Disordered" evidence="1">
    <location>
        <begin position="1"/>
        <end position="35"/>
    </location>
</feature>
<dbReference type="STRING" id="253628.A0A0D2ASR6"/>
<reference evidence="2 3" key="1">
    <citation type="submission" date="2015-01" db="EMBL/GenBank/DDBJ databases">
        <title>The Genome Sequence of Ochroconis gallopava CBS43764.</title>
        <authorList>
            <consortium name="The Broad Institute Genomics Platform"/>
            <person name="Cuomo C."/>
            <person name="de Hoog S."/>
            <person name="Gorbushina A."/>
            <person name="Stielow B."/>
            <person name="Teixiera M."/>
            <person name="Abouelleil A."/>
            <person name="Chapman S.B."/>
            <person name="Priest M."/>
            <person name="Young S.K."/>
            <person name="Wortman J."/>
            <person name="Nusbaum C."/>
            <person name="Birren B."/>
        </authorList>
    </citation>
    <scope>NUCLEOTIDE SEQUENCE [LARGE SCALE GENOMIC DNA]</scope>
    <source>
        <strain evidence="2 3">CBS 43764</strain>
    </source>
</reference>
<dbReference type="OrthoDB" id="10003767at2759"/>
<organism evidence="2 3">
    <name type="scientific">Verruconis gallopava</name>
    <dbReference type="NCBI Taxonomy" id="253628"/>
    <lineage>
        <taxon>Eukaryota</taxon>
        <taxon>Fungi</taxon>
        <taxon>Dikarya</taxon>
        <taxon>Ascomycota</taxon>
        <taxon>Pezizomycotina</taxon>
        <taxon>Dothideomycetes</taxon>
        <taxon>Pleosporomycetidae</taxon>
        <taxon>Venturiales</taxon>
        <taxon>Sympoventuriaceae</taxon>
        <taxon>Verruconis</taxon>
    </lineage>
</organism>
<dbReference type="GeneID" id="27314338"/>
<dbReference type="RefSeq" id="XP_016212078.1">
    <property type="nucleotide sequence ID" value="XM_016359996.1"/>
</dbReference>
<evidence type="ECO:0008006" key="4">
    <source>
        <dbReference type="Google" id="ProtNLM"/>
    </source>
</evidence>
<dbReference type="InterPro" id="IPR051678">
    <property type="entry name" value="AGP_Transferase"/>
</dbReference>
<dbReference type="PANTHER" id="PTHR21310">
    <property type="entry name" value="AMINOGLYCOSIDE PHOSPHOTRANSFERASE-RELATED-RELATED"/>
    <property type="match status" value="1"/>
</dbReference>
<dbReference type="Gene3D" id="3.90.1200.10">
    <property type="match status" value="1"/>
</dbReference>
<evidence type="ECO:0000313" key="2">
    <source>
        <dbReference type="EMBL" id="KIW02209.1"/>
    </source>
</evidence>
<feature type="compositionally biased region" description="Basic and acidic residues" evidence="1">
    <location>
        <begin position="730"/>
        <end position="740"/>
    </location>
</feature>
<evidence type="ECO:0000313" key="3">
    <source>
        <dbReference type="Proteomes" id="UP000053259"/>
    </source>
</evidence>
<dbReference type="AlphaFoldDB" id="A0A0D2ASR6"/>